<gene>
    <name evidence="2" type="ORF">QS748_10830</name>
</gene>
<evidence type="ECO:0000259" key="1">
    <source>
        <dbReference type="Pfam" id="PF05598"/>
    </source>
</evidence>
<dbReference type="AlphaFoldDB" id="A0AA90NMT8"/>
<dbReference type="Pfam" id="PF05598">
    <property type="entry name" value="DUF772"/>
    <property type="match status" value="1"/>
</dbReference>
<keyword evidence="3" id="KW-1185">Reference proteome</keyword>
<sequence>MTQNFVVSFWIPACHSDAILPSFGDSIRDSLEKQLARDLLFRLFIALDISESVPDHSTFWRFRQTLDKLLLMDKLL</sequence>
<reference evidence="2 3" key="1">
    <citation type="journal article" date="2023" name="bioRxiv">
        <title>An intranuclear bacterial parasite of deep-sea mussels expresses apoptosis inhibitors acquired from its host.</title>
        <authorList>
            <person name="Gonzalez Porras M.A."/>
            <person name="Assie A."/>
            <person name="Tietjen M."/>
            <person name="Violette M."/>
            <person name="Kleiner M."/>
            <person name="Gruber-Vodicka H."/>
            <person name="Dubilier N."/>
            <person name="Leisch N."/>
        </authorList>
    </citation>
    <scope>NUCLEOTIDE SEQUENCE [LARGE SCALE GENOMIC DNA]</scope>
    <source>
        <strain evidence="2">IAP13</strain>
    </source>
</reference>
<proteinExistence type="predicted"/>
<dbReference type="Proteomes" id="UP001178148">
    <property type="component" value="Unassembled WGS sequence"/>
</dbReference>
<dbReference type="EMBL" id="JASXSV010000017">
    <property type="protein sequence ID" value="MDP0589645.1"/>
    <property type="molecule type" value="Genomic_DNA"/>
</dbReference>
<comment type="caution">
    <text evidence="2">The sequence shown here is derived from an EMBL/GenBank/DDBJ whole genome shotgun (WGS) entry which is preliminary data.</text>
</comment>
<evidence type="ECO:0000313" key="2">
    <source>
        <dbReference type="EMBL" id="MDP0589645.1"/>
    </source>
</evidence>
<organism evidence="2 3">
    <name type="scientific">Candidatus Endonucleibacter bathymodioli</name>
    <dbReference type="NCBI Taxonomy" id="539814"/>
    <lineage>
        <taxon>Bacteria</taxon>
        <taxon>Pseudomonadati</taxon>
        <taxon>Pseudomonadota</taxon>
        <taxon>Gammaproteobacteria</taxon>
        <taxon>Oceanospirillales</taxon>
        <taxon>Endozoicomonadaceae</taxon>
        <taxon>Candidatus Endonucleibacter</taxon>
    </lineage>
</organism>
<name>A0AA90NMT8_9GAMM</name>
<accession>A0AA90NMT8</accession>
<protein>
    <submittedName>
        <fullName evidence="2">Transposase</fullName>
    </submittedName>
</protein>
<evidence type="ECO:0000313" key="3">
    <source>
        <dbReference type="Proteomes" id="UP001178148"/>
    </source>
</evidence>
<dbReference type="InterPro" id="IPR008490">
    <property type="entry name" value="Transposase_InsH_N"/>
</dbReference>
<feature type="domain" description="Transposase InsH N-terminal" evidence="1">
    <location>
        <begin position="30"/>
        <end position="64"/>
    </location>
</feature>